<dbReference type="Pfam" id="PF13365">
    <property type="entry name" value="Trypsin_2"/>
    <property type="match status" value="1"/>
</dbReference>
<dbReference type="GO" id="GO:0006508">
    <property type="term" value="P:proteolysis"/>
    <property type="evidence" value="ECO:0007669"/>
    <property type="project" value="InterPro"/>
</dbReference>
<evidence type="ECO:0000313" key="2">
    <source>
        <dbReference type="EMBL" id="PTX60839.1"/>
    </source>
</evidence>
<dbReference type="Gene3D" id="2.40.10.10">
    <property type="entry name" value="Trypsin-like serine proteases"/>
    <property type="match status" value="2"/>
</dbReference>
<dbReference type="InterPro" id="IPR001940">
    <property type="entry name" value="Peptidase_S1C"/>
</dbReference>
<comment type="caution">
    <text evidence="2">The sequence shown here is derived from an EMBL/GenBank/DDBJ whole genome shotgun (WGS) entry which is preliminary data.</text>
</comment>
<name>A0A2T6BXN1_9RHOB</name>
<sequence length="530" mass="57478">MEQSLSPEPEGVTNATNDSVRGFLENLTGPSRGTIAWLVGDQAIVCIGDDRILRVVPDTTTADKTGARADLSWSTDTYEMKAQSNADIWVNGRKVGTAHLMQGDMLEFGEDGPMSRFRLCNQAFPTSWSVEDILSDAVAYARTSRRPIRSRLSHALFESARRIMLETTLIFRATVIVVLMALTLFVAWQYRSDILIARTMQQEALRLEVIASTLAETREEALTSTELATLREQLELQLVTSADRLSVLERRLGASGRVINGSIASVAFLQGAYGLRQKESGKFLRHVLGPDGMPLQTPFGKPLVDPDGTGKPIEFQFTGTGFLLKNGGHLVTNRHVALPWTIGDRPESFDQSGLEPEMLKLVAFLPGLAVPVDADLLAFSNTADVALLSLEQSATHGRGLILAQEMPDIGDEVFLLGFSTGLRALLAQAGREFLMALEEKGETDFWTVATRLSKEDRIAPLASRGIIAQITKKAVVYDAETTVGGSGGPAMDSNGHVIAVNAAILPEFGGANIGVPVLEVHRLLETIKPN</sequence>
<dbReference type="PANTHER" id="PTHR43019:SF23">
    <property type="entry name" value="PROTEASE DO-LIKE 5, CHLOROPLASTIC"/>
    <property type="match status" value="1"/>
</dbReference>
<keyword evidence="1" id="KW-0812">Transmembrane</keyword>
<evidence type="ECO:0000313" key="3">
    <source>
        <dbReference type="Proteomes" id="UP000244092"/>
    </source>
</evidence>
<organism evidence="2 3">
    <name type="scientific">Sulfitobacter mediterraneus</name>
    <dbReference type="NCBI Taxonomy" id="83219"/>
    <lineage>
        <taxon>Bacteria</taxon>
        <taxon>Pseudomonadati</taxon>
        <taxon>Pseudomonadota</taxon>
        <taxon>Alphaproteobacteria</taxon>
        <taxon>Rhodobacterales</taxon>
        <taxon>Roseobacteraceae</taxon>
        <taxon>Sulfitobacter</taxon>
    </lineage>
</organism>
<dbReference type="RefSeq" id="WP_146173164.1">
    <property type="nucleotide sequence ID" value="NZ_QBKU01000023.1"/>
</dbReference>
<dbReference type="Proteomes" id="UP000244092">
    <property type="component" value="Unassembled WGS sequence"/>
</dbReference>
<dbReference type="GO" id="GO:0004252">
    <property type="term" value="F:serine-type endopeptidase activity"/>
    <property type="evidence" value="ECO:0007669"/>
    <property type="project" value="InterPro"/>
</dbReference>
<dbReference type="SUPFAM" id="SSF50494">
    <property type="entry name" value="Trypsin-like serine proteases"/>
    <property type="match status" value="1"/>
</dbReference>
<evidence type="ECO:0000256" key="1">
    <source>
        <dbReference type="SAM" id="Phobius"/>
    </source>
</evidence>
<keyword evidence="1" id="KW-0472">Membrane</keyword>
<gene>
    <name evidence="2" type="ORF">C8N31_1235</name>
</gene>
<accession>A0A2T6BXN1</accession>
<dbReference type="InterPro" id="IPR009003">
    <property type="entry name" value="Peptidase_S1_PA"/>
</dbReference>
<dbReference type="PANTHER" id="PTHR43019">
    <property type="entry name" value="SERINE ENDOPROTEASE DEGS"/>
    <property type="match status" value="1"/>
</dbReference>
<keyword evidence="1" id="KW-1133">Transmembrane helix</keyword>
<reference evidence="2 3" key="1">
    <citation type="submission" date="2018-04" db="EMBL/GenBank/DDBJ databases">
        <title>Genomic Encyclopedia of Archaeal and Bacterial Type Strains, Phase II (KMG-II): from individual species to whole genera.</title>
        <authorList>
            <person name="Goeker M."/>
        </authorList>
    </citation>
    <scope>NUCLEOTIDE SEQUENCE [LARGE SCALE GENOMIC DNA]</scope>
    <source>
        <strain evidence="2 3">DSM 12244</strain>
    </source>
</reference>
<proteinExistence type="predicted"/>
<dbReference type="PRINTS" id="PR00834">
    <property type="entry name" value="PROTEASES2C"/>
</dbReference>
<dbReference type="AlphaFoldDB" id="A0A2T6BXN1"/>
<protein>
    <submittedName>
        <fullName evidence="2">Trypsin-like peptidase</fullName>
    </submittedName>
</protein>
<feature type="transmembrane region" description="Helical" evidence="1">
    <location>
        <begin position="169"/>
        <end position="190"/>
    </location>
</feature>
<dbReference type="OrthoDB" id="265200at2"/>
<dbReference type="InterPro" id="IPR043504">
    <property type="entry name" value="Peptidase_S1_PA_chymotrypsin"/>
</dbReference>
<dbReference type="EMBL" id="QBKU01000023">
    <property type="protein sequence ID" value="PTX60839.1"/>
    <property type="molecule type" value="Genomic_DNA"/>
</dbReference>